<sequence>MACDCANCTWGSLPKVNNLTGTIETIAGILCYVARPSDVGYCLYTSVREPIGVIVILPDMFGWEMAQTRALADHYAQRIPAVVVVPDLFNGYSVPSKFLHKLDRLHNHPKKTISHKLARAGLNLTIGFHCIPLFLVTWQHSYDRKLARLLQTLRTLPLTSSGLSLKPNRVGVAGFSYGGKTAIRLSHGPLWRYSHKAGFLEPLVDCSFSAQPPHVSLRDLEKVQLPLSIASSHNSEKPLGYIYSADRVLNCEKDNCEFVVYMDAGPGLGIRADPGEKMRVRESVLAQHQAVLWFTRHLPAKEFAN</sequence>
<proteinExistence type="predicted"/>
<evidence type="ECO:0000313" key="2">
    <source>
        <dbReference type="Proteomes" id="UP001610728"/>
    </source>
</evidence>
<dbReference type="Gene3D" id="3.40.50.1820">
    <property type="entry name" value="alpha/beta hydrolase"/>
    <property type="match status" value="1"/>
</dbReference>
<accession>A0ABR4MN21</accession>
<dbReference type="InterPro" id="IPR029058">
    <property type="entry name" value="AB_hydrolase_fold"/>
</dbReference>
<organism evidence="1 2">
    <name type="scientific">Ceratocystis lukuohia</name>
    <dbReference type="NCBI Taxonomy" id="2019550"/>
    <lineage>
        <taxon>Eukaryota</taxon>
        <taxon>Fungi</taxon>
        <taxon>Dikarya</taxon>
        <taxon>Ascomycota</taxon>
        <taxon>Pezizomycotina</taxon>
        <taxon>Sordariomycetes</taxon>
        <taxon>Hypocreomycetidae</taxon>
        <taxon>Microascales</taxon>
        <taxon>Ceratocystidaceae</taxon>
        <taxon>Ceratocystis</taxon>
    </lineage>
</organism>
<dbReference type="PANTHER" id="PTHR17630">
    <property type="entry name" value="DIENELACTONE HYDROLASE"/>
    <property type="match status" value="1"/>
</dbReference>
<reference evidence="1 2" key="1">
    <citation type="submission" date="2020-05" db="EMBL/GenBank/DDBJ databases">
        <title>Ceratocystis lukuohia genome.</title>
        <authorList>
            <person name="Harrington T.C."/>
            <person name="Kim K."/>
            <person name="Mayers C.G."/>
        </authorList>
    </citation>
    <scope>NUCLEOTIDE SEQUENCE [LARGE SCALE GENOMIC DNA]</scope>
    <source>
        <strain evidence="1 2">C4212</strain>
    </source>
</reference>
<gene>
    <name evidence="1" type="ORF">HOO65_020188</name>
</gene>
<dbReference type="PANTHER" id="PTHR17630:SF105">
    <property type="entry name" value="DIENELACTONE HYDROLASE FAMILY PROTEIN (AFU_ORTHOLOGUE AFUA_4G08790)"/>
    <property type="match status" value="1"/>
</dbReference>
<dbReference type="EMBL" id="JABSNW010000002">
    <property type="protein sequence ID" value="KAL2889646.1"/>
    <property type="molecule type" value="Genomic_DNA"/>
</dbReference>
<keyword evidence="1" id="KW-0378">Hydrolase</keyword>
<dbReference type="RefSeq" id="XP_070860826.1">
    <property type="nucleotide sequence ID" value="XM_071006926.1"/>
</dbReference>
<dbReference type="Proteomes" id="UP001610728">
    <property type="component" value="Unassembled WGS sequence"/>
</dbReference>
<dbReference type="GeneID" id="98115821"/>
<dbReference type="GO" id="GO:0016787">
    <property type="term" value="F:hydrolase activity"/>
    <property type="evidence" value="ECO:0007669"/>
    <property type="project" value="UniProtKB-KW"/>
</dbReference>
<name>A0ABR4MN21_9PEZI</name>
<comment type="caution">
    <text evidence="1">The sequence shown here is derived from an EMBL/GenBank/DDBJ whole genome shotgun (WGS) entry which is preliminary data.</text>
</comment>
<dbReference type="SUPFAM" id="SSF53474">
    <property type="entry name" value="alpha/beta-Hydrolases"/>
    <property type="match status" value="1"/>
</dbReference>
<protein>
    <submittedName>
        <fullName evidence="1">Dienelactone hydrolase</fullName>
    </submittedName>
</protein>
<keyword evidence="2" id="KW-1185">Reference proteome</keyword>
<evidence type="ECO:0000313" key="1">
    <source>
        <dbReference type="EMBL" id="KAL2889646.1"/>
    </source>
</evidence>